<sequence length="156" mass="18253">MTKLYIEQILKMRMAVYQAGIKVGIWKDINLLGASDMMNYIFTKSGQIAYYNLIVEYMRKEHDVITGGSYFLYKMPVQIEKEIMDFLKNGSIDFTSLIQDPEEYLQSMDTIVTDHCFTTINIGSFTLNEIDSILRLCASHYRYSFQYGVKSYPYFD</sequence>
<dbReference type="Proteomes" id="UP000019380">
    <property type="component" value="Unassembled WGS sequence"/>
</dbReference>
<evidence type="ECO:0000313" key="2">
    <source>
        <dbReference type="Proteomes" id="UP000019380"/>
    </source>
</evidence>
<proteinExistence type="predicted"/>
<reference evidence="1 2" key="1">
    <citation type="submission" date="2013-12" db="EMBL/GenBank/DDBJ databases">
        <title>Improved hybrid genome assemblies of Bacteroides xylanisolvens SD CC 1b and Bacteroides xylanisolvens SD CC 2a using Illumina and 454 Sequencing.</title>
        <authorList>
            <person name="Ramaraj T."/>
            <person name="Sundararajan A."/>
            <person name="Mudge J."/>
            <person name="Schilkey F.D."/>
            <person name="Delvecchio V."/>
            <person name="Donlon M."/>
            <person name="Ziemer C."/>
        </authorList>
    </citation>
    <scope>NUCLEOTIDE SEQUENCE [LARGE SCALE GENOMIC DNA]</scope>
</reference>
<evidence type="ECO:0000313" key="1">
    <source>
        <dbReference type="EMBL" id="CDM05512.1"/>
    </source>
</evidence>
<dbReference type="Pfam" id="PF26412">
    <property type="entry name" value="BrxE"/>
    <property type="match status" value="1"/>
</dbReference>
<dbReference type="NCBIfam" id="NF033447">
    <property type="entry name" value="BrxE_fam"/>
    <property type="match status" value="1"/>
</dbReference>
<gene>
    <name evidence="1" type="ORF">BN890_31020</name>
</gene>
<name>D4VIE2_9BACE</name>
<accession>D4VIE2</accession>
<dbReference type="AlphaFoldDB" id="D4VIE2"/>
<dbReference type="RefSeq" id="WP_004314646.1">
    <property type="nucleotide sequence ID" value="NZ_ADKP01000062.1"/>
</dbReference>
<dbReference type="InterPro" id="IPR058690">
    <property type="entry name" value="BrxE"/>
</dbReference>
<comment type="caution">
    <text evidence="1">The sequence shown here is derived from an EMBL/GenBank/DDBJ whole genome shotgun (WGS) entry which is preliminary data.</text>
</comment>
<organism evidence="1 2">
    <name type="scientific">Bacteroides xylanisolvens SD CC 1b</name>
    <dbReference type="NCBI Taxonomy" id="702447"/>
    <lineage>
        <taxon>Bacteria</taxon>
        <taxon>Pseudomonadati</taxon>
        <taxon>Bacteroidota</taxon>
        <taxon>Bacteroidia</taxon>
        <taxon>Bacteroidales</taxon>
        <taxon>Bacteroidaceae</taxon>
        <taxon>Bacteroides</taxon>
    </lineage>
</organism>
<dbReference type="EMBL" id="CBXG010000035">
    <property type="protein sequence ID" value="CDM05512.1"/>
    <property type="molecule type" value="Genomic_DNA"/>
</dbReference>
<protein>
    <submittedName>
        <fullName evidence="1">Uncharacterized protein</fullName>
    </submittedName>
</protein>